<sequence length="124" mass="13877">MTDVVNRYVEGDLALEVSQSPGEVRVVWRGKSADREPGRFLVPVLAEVLERARTANAKLVHDFSPLEYMNSSTFTPVVKAVDEARRAGVTLVLEYSLARKWQALSFSALRTFETQDGRISVHGR</sequence>
<gene>
    <name evidence="1" type="ORF">AMOR_20210</name>
</gene>
<organism evidence="1 2">
    <name type="scientific">Anaeromyxobacter oryzae</name>
    <dbReference type="NCBI Taxonomy" id="2918170"/>
    <lineage>
        <taxon>Bacteria</taxon>
        <taxon>Pseudomonadati</taxon>
        <taxon>Myxococcota</taxon>
        <taxon>Myxococcia</taxon>
        <taxon>Myxococcales</taxon>
        <taxon>Cystobacterineae</taxon>
        <taxon>Anaeromyxobacteraceae</taxon>
        <taxon>Anaeromyxobacter</taxon>
    </lineage>
</organism>
<evidence type="ECO:0000313" key="2">
    <source>
        <dbReference type="Proteomes" id="UP001162891"/>
    </source>
</evidence>
<accession>A0ABN6MRX7</accession>
<keyword evidence="2" id="KW-1185">Reference proteome</keyword>
<reference evidence="2" key="1">
    <citation type="journal article" date="2022" name="Int. J. Syst. Evol. Microbiol.">
        <title>Anaeromyxobacter oryzae sp. nov., Anaeromyxobacter diazotrophicus sp. nov. and Anaeromyxobacter paludicola sp. nov., isolated from paddy soils.</title>
        <authorList>
            <person name="Itoh H."/>
            <person name="Xu Z."/>
            <person name="Mise K."/>
            <person name="Masuda Y."/>
            <person name="Ushijima N."/>
            <person name="Hayakawa C."/>
            <person name="Shiratori Y."/>
            <person name="Senoo K."/>
        </authorList>
    </citation>
    <scope>NUCLEOTIDE SEQUENCE [LARGE SCALE GENOMIC DNA]</scope>
    <source>
        <strain evidence="2">Red232</strain>
    </source>
</reference>
<evidence type="ECO:0000313" key="1">
    <source>
        <dbReference type="EMBL" id="BDG03025.1"/>
    </source>
</evidence>
<proteinExistence type="predicted"/>
<protein>
    <recommendedName>
        <fullName evidence="3">STAS domain-containing protein</fullName>
    </recommendedName>
</protein>
<evidence type="ECO:0008006" key="3">
    <source>
        <dbReference type="Google" id="ProtNLM"/>
    </source>
</evidence>
<dbReference type="Proteomes" id="UP001162891">
    <property type="component" value="Chromosome"/>
</dbReference>
<dbReference type="RefSeq" id="WP_248360704.1">
    <property type="nucleotide sequence ID" value="NZ_AP025591.1"/>
</dbReference>
<dbReference type="EMBL" id="AP025591">
    <property type="protein sequence ID" value="BDG03025.1"/>
    <property type="molecule type" value="Genomic_DNA"/>
</dbReference>
<name>A0ABN6MRX7_9BACT</name>